<dbReference type="AlphaFoldDB" id="A0A2V0NLJ9"/>
<feature type="region of interest" description="Disordered" evidence="2">
    <location>
        <begin position="307"/>
        <end position="359"/>
    </location>
</feature>
<evidence type="ECO:0000256" key="2">
    <source>
        <dbReference type="SAM" id="MobiDB-lite"/>
    </source>
</evidence>
<feature type="compositionally biased region" description="Low complexity" evidence="2">
    <location>
        <begin position="539"/>
        <end position="550"/>
    </location>
</feature>
<dbReference type="Proteomes" id="UP000247498">
    <property type="component" value="Unassembled WGS sequence"/>
</dbReference>
<evidence type="ECO:0000313" key="4">
    <source>
        <dbReference type="Proteomes" id="UP000247498"/>
    </source>
</evidence>
<name>A0A2V0NLJ9_9CHLO</name>
<feature type="compositionally biased region" description="Low complexity" evidence="2">
    <location>
        <begin position="1"/>
        <end position="23"/>
    </location>
</feature>
<feature type="compositionally biased region" description="Low complexity" evidence="2">
    <location>
        <begin position="226"/>
        <end position="238"/>
    </location>
</feature>
<feature type="compositionally biased region" description="Low complexity" evidence="2">
    <location>
        <begin position="318"/>
        <end position="351"/>
    </location>
</feature>
<feature type="compositionally biased region" description="Low complexity" evidence="2">
    <location>
        <begin position="404"/>
        <end position="421"/>
    </location>
</feature>
<protein>
    <submittedName>
        <fullName evidence="3">Uncharacterized protein</fullName>
    </submittedName>
</protein>
<organism evidence="3 4">
    <name type="scientific">Raphidocelis subcapitata</name>
    <dbReference type="NCBI Taxonomy" id="307507"/>
    <lineage>
        <taxon>Eukaryota</taxon>
        <taxon>Viridiplantae</taxon>
        <taxon>Chlorophyta</taxon>
        <taxon>core chlorophytes</taxon>
        <taxon>Chlorophyceae</taxon>
        <taxon>CS clade</taxon>
        <taxon>Sphaeropleales</taxon>
        <taxon>Selenastraceae</taxon>
        <taxon>Raphidocelis</taxon>
    </lineage>
</organism>
<feature type="coiled-coil region" evidence="1">
    <location>
        <begin position="98"/>
        <end position="132"/>
    </location>
</feature>
<feature type="compositionally biased region" description="Basic and acidic residues" evidence="2">
    <location>
        <begin position="209"/>
        <end position="225"/>
    </location>
</feature>
<comment type="caution">
    <text evidence="3">The sequence shown here is derived from an EMBL/GenBank/DDBJ whole genome shotgun (WGS) entry which is preliminary data.</text>
</comment>
<reference evidence="3 4" key="1">
    <citation type="journal article" date="2018" name="Sci. Rep.">
        <title>Raphidocelis subcapitata (=Pseudokirchneriella subcapitata) provides an insight into genome evolution and environmental adaptations in the Sphaeropleales.</title>
        <authorList>
            <person name="Suzuki S."/>
            <person name="Yamaguchi H."/>
            <person name="Nakajima N."/>
            <person name="Kawachi M."/>
        </authorList>
    </citation>
    <scope>NUCLEOTIDE SEQUENCE [LARGE SCALE GENOMIC DNA]</scope>
    <source>
        <strain evidence="3 4">NIES-35</strain>
    </source>
</reference>
<dbReference type="EMBL" id="BDRX01000004">
    <property type="protein sequence ID" value="GBF88291.1"/>
    <property type="molecule type" value="Genomic_DNA"/>
</dbReference>
<feature type="region of interest" description="Disordered" evidence="2">
    <location>
        <begin position="487"/>
        <end position="562"/>
    </location>
</feature>
<feature type="compositionally biased region" description="Gly residues" evidence="2">
    <location>
        <begin position="490"/>
        <end position="510"/>
    </location>
</feature>
<keyword evidence="1" id="KW-0175">Coiled coil</keyword>
<evidence type="ECO:0000313" key="3">
    <source>
        <dbReference type="EMBL" id="GBF88291.1"/>
    </source>
</evidence>
<keyword evidence="4" id="KW-1185">Reference proteome</keyword>
<feature type="region of interest" description="Disordered" evidence="2">
    <location>
        <begin position="382"/>
        <end position="443"/>
    </location>
</feature>
<gene>
    <name evidence="3" type="ORF">Rsub_01003</name>
</gene>
<proteinExistence type="predicted"/>
<feature type="compositionally biased region" description="Pro residues" evidence="2">
    <location>
        <begin position="392"/>
        <end position="403"/>
    </location>
</feature>
<sequence>MSAAAAGPAPASARADSGSSGASAGAGAGASAGADADGEDLSLEAFVQLRAKLASVLEEKEQLAADVAALCEAGLKKGRGGMLGAAAAAAGYLISDQSAALRNDNALLRQQLRSLAAERDSLGEDISQLRASKVQSDRGWRDALARAAELEGELGYYRASNARAITDRDTALFEAGQLRDRAAAAEQRASILEASLDSERLTALTAEREARAGREAAEAEAEAPREGPSAGGAAAAQGERAKLREAQAALRELEEARDKIKVELLTAGVAQKQAYAAQQQAEARAAAAEARAAAAEEALAKAEARVAAAEGRAKELESSSTELLQSSAQAKEQASRARAQAAALQKQLNQRSARESDLETTLEQLTAALVAAQAGLKELQQQQSVAWRAQEQPPPGAPAPASPRPDAAGGPPAGRASSCGSDAGAESLVRREHQVMSLQMQLEESRSVNDALNEHCNHLKERLADAVKEKVEALLLAADAASAAASERMAGGGGGSGGGAAGAGGSGGGVAAAAPKRAPPAASASGPAAVVRATRDSTGGPAAAEQAPKAPGAPPRVWLTSR</sequence>
<feature type="region of interest" description="Disordered" evidence="2">
    <location>
        <begin position="209"/>
        <end position="240"/>
    </location>
</feature>
<feature type="compositionally biased region" description="Low complexity" evidence="2">
    <location>
        <begin position="511"/>
        <end position="532"/>
    </location>
</feature>
<accession>A0A2V0NLJ9</accession>
<feature type="region of interest" description="Disordered" evidence="2">
    <location>
        <begin position="1"/>
        <end position="36"/>
    </location>
</feature>
<evidence type="ECO:0000256" key="1">
    <source>
        <dbReference type="SAM" id="Coils"/>
    </source>
</evidence>
<dbReference type="InParanoid" id="A0A2V0NLJ9"/>